<dbReference type="EMBL" id="CAMXCT030005890">
    <property type="protein sequence ID" value="CAL4800819.1"/>
    <property type="molecule type" value="Genomic_DNA"/>
</dbReference>
<feature type="non-terminal residue" evidence="1">
    <location>
        <position position="240"/>
    </location>
</feature>
<keyword evidence="2" id="KW-0548">Nucleotidyltransferase</keyword>
<reference evidence="2 3" key="2">
    <citation type="submission" date="2024-05" db="EMBL/GenBank/DDBJ databases">
        <authorList>
            <person name="Chen Y."/>
            <person name="Shah S."/>
            <person name="Dougan E. K."/>
            <person name="Thang M."/>
            <person name="Chan C."/>
        </authorList>
    </citation>
    <scope>NUCLEOTIDE SEQUENCE [LARGE SCALE GENOMIC DNA]</scope>
</reference>
<proteinExistence type="predicted"/>
<name>A0A9P1DN92_9DINO</name>
<keyword evidence="3" id="KW-1185">Reference proteome</keyword>
<sequence length="240" mass="26637">VRSISLQRGNPLQPKLGCNWNISFALTCVFRPFCESQRYACGRSPEPDMVPPDQGAFLVEESAVQLLIDIVVDREKVTNGASDIGWVDAAKMGLCPELEPGEVKMYAARQFRGIIPLDDGRCTLAKGMLFIDPMRERGLRLRESCCKVFWAQDPNSQLAYAFDFTQDTAEPFGNASVNCQLAAALHMRALASEDPATVQRLLCADEFGPTRKGIFDVLTWSHLVTVRFLNARCIGAMLDE</sequence>
<accession>A0A9P1DN92</accession>
<evidence type="ECO:0000313" key="1">
    <source>
        <dbReference type="EMBL" id="CAI4013507.1"/>
    </source>
</evidence>
<reference evidence="1" key="1">
    <citation type="submission" date="2022-10" db="EMBL/GenBank/DDBJ databases">
        <authorList>
            <person name="Chen Y."/>
            <person name="Dougan E. K."/>
            <person name="Chan C."/>
            <person name="Rhodes N."/>
            <person name="Thang M."/>
        </authorList>
    </citation>
    <scope>NUCLEOTIDE SEQUENCE</scope>
</reference>
<dbReference type="GO" id="GO:0003968">
    <property type="term" value="F:RNA-directed RNA polymerase activity"/>
    <property type="evidence" value="ECO:0007669"/>
    <property type="project" value="UniProtKB-KW"/>
</dbReference>
<protein>
    <submittedName>
        <fullName evidence="2">RNA-dependent RNA polymerase</fullName>
    </submittedName>
</protein>
<dbReference type="EMBL" id="CAMXCT020005890">
    <property type="protein sequence ID" value="CAL1166882.1"/>
    <property type="molecule type" value="Genomic_DNA"/>
</dbReference>
<dbReference type="EMBL" id="CAMXCT010005890">
    <property type="protein sequence ID" value="CAI4013507.1"/>
    <property type="molecule type" value="Genomic_DNA"/>
</dbReference>
<dbReference type="Proteomes" id="UP001152797">
    <property type="component" value="Unassembled WGS sequence"/>
</dbReference>
<evidence type="ECO:0000313" key="2">
    <source>
        <dbReference type="EMBL" id="CAL4800819.1"/>
    </source>
</evidence>
<evidence type="ECO:0000313" key="3">
    <source>
        <dbReference type="Proteomes" id="UP001152797"/>
    </source>
</evidence>
<comment type="caution">
    <text evidence="1">The sequence shown here is derived from an EMBL/GenBank/DDBJ whole genome shotgun (WGS) entry which is preliminary data.</text>
</comment>
<keyword evidence="2" id="KW-0696">RNA-directed RNA polymerase</keyword>
<gene>
    <name evidence="1" type="ORF">C1SCF055_LOCUS38469</name>
</gene>
<dbReference type="OrthoDB" id="416128at2759"/>
<feature type="non-terminal residue" evidence="1">
    <location>
        <position position="1"/>
    </location>
</feature>
<dbReference type="AlphaFoldDB" id="A0A9P1DN92"/>
<keyword evidence="2" id="KW-0808">Transferase</keyword>
<organism evidence="1">
    <name type="scientific">Cladocopium goreaui</name>
    <dbReference type="NCBI Taxonomy" id="2562237"/>
    <lineage>
        <taxon>Eukaryota</taxon>
        <taxon>Sar</taxon>
        <taxon>Alveolata</taxon>
        <taxon>Dinophyceae</taxon>
        <taxon>Suessiales</taxon>
        <taxon>Symbiodiniaceae</taxon>
        <taxon>Cladocopium</taxon>
    </lineage>
</organism>